<evidence type="ECO:0000256" key="1">
    <source>
        <dbReference type="SAM" id="Phobius"/>
    </source>
</evidence>
<protein>
    <recommendedName>
        <fullName evidence="4">DUF3923 family protein</fullName>
    </recommendedName>
</protein>
<gene>
    <name evidence="2" type="ORF">ACFQ5J_05205</name>
</gene>
<dbReference type="EMBL" id="JBHTON010000014">
    <property type="protein sequence ID" value="MFD1484623.1"/>
    <property type="molecule type" value="Genomic_DNA"/>
</dbReference>
<accession>A0ABW4E5U2</accession>
<keyword evidence="1" id="KW-0812">Transmembrane</keyword>
<reference evidence="3" key="1">
    <citation type="journal article" date="2019" name="Int. J. Syst. Evol. Microbiol.">
        <title>The Global Catalogue of Microorganisms (GCM) 10K type strain sequencing project: providing services to taxonomists for standard genome sequencing and annotation.</title>
        <authorList>
            <consortium name="The Broad Institute Genomics Platform"/>
            <consortium name="The Broad Institute Genome Sequencing Center for Infectious Disease"/>
            <person name="Wu L."/>
            <person name="Ma J."/>
        </authorList>
    </citation>
    <scope>NUCLEOTIDE SEQUENCE [LARGE SCALE GENOMIC DNA]</scope>
    <source>
        <strain evidence="3">CCM 8903</strain>
    </source>
</reference>
<dbReference type="RefSeq" id="WP_125750903.1">
    <property type="nucleotide sequence ID" value="NZ_JBHTON010000014.1"/>
</dbReference>
<dbReference type="Proteomes" id="UP001597252">
    <property type="component" value="Unassembled WGS sequence"/>
</dbReference>
<keyword evidence="1" id="KW-1133">Transmembrane helix</keyword>
<keyword evidence="3" id="KW-1185">Reference proteome</keyword>
<organism evidence="2 3">
    <name type="scientific">Lacticaseibacillus baoqingensis</name>
    <dbReference type="NCBI Taxonomy" id="2486013"/>
    <lineage>
        <taxon>Bacteria</taxon>
        <taxon>Bacillati</taxon>
        <taxon>Bacillota</taxon>
        <taxon>Bacilli</taxon>
        <taxon>Lactobacillales</taxon>
        <taxon>Lactobacillaceae</taxon>
        <taxon>Lacticaseibacillus</taxon>
    </lineage>
</organism>
<comment type="caution">
    <text evidence="2">The sequence shown here is derived from an EMBL/GenBank/DDBJ whole genome shotgun (WGS) entry which is preliminary data.</text>
</comment>
<feature type="transmembrane region" description="Helical" evidence="1">
    <location>
        <begin position="5"/>
        <end position="23"/>
    </location>
</feature>
<feature type="transmembrane region" description="Helical" evidence="1">
    <location>
        <begin position="43"/>
        <end position="61"/>
    </location>
</feature>
<proteinExistence type="predicted"/>
<evidence type="ECO:0000313" key="2">
    <source>
        <dbReference type="EMBL" id="MFD1484623.1"/>
    </source>
</evidence>
<keyword evidence="1" id="KW-0472">Membrane</keyword>
<evidence type="ECO:0008006" key="4">
    <source>
        <dbReference type="Google" id="ProtNLM"/>
    </source>
</evidence>
<evidence type="ECO:0000313" key="3">
    <source>
        <dbReference type="Proteomes" id="UP001597252"/>
    </source>
</evidence>
<sequence>MRKIWWIIGGIWLLSIIYFLVYVNSLSLQLWVNSSAFGAGVHIAADFCLFGGALALILHFISKIRRH</sequence>
<name>A0ABW4E5U2_9LACO</name>